<protein>
    <submittedName>
        <fullName evidence="4">7TM_GPCR_Srx domain-containing protein</fullName>
    </submittedName>
</protein>
<proteinExistence type="predicted"/>
<dbReference type="InterPro" id="IPR019425">
    <property type="entry name" value="7TM_GPCR_serpentine_rcpt_Srt"/>
</dbReference>
<evidence type="ECO:0000313" key="2">
    <source>
        <dbReference type="EMBL" id="VDO23905.1"/>
    </source>
</evidence>
<dbReference type="Pfam" id="PF10321">
    <property type="entry name" value="7TM_GPCR_Srt"/>
    <property type="match status" value="1"/>
</dbReference>
<evidence type="ECO:0000313" key="4">
    <source>
        <dbReference type="WBParaSite" id="HPLM_0000474701-mRNA-1"/>
    </source>
</evidence>
<dbReference type="OrthoDB" id="5857248at2759"/>
<keyword evidence="1" id="KW-0472">Membrane</keyword>
<evidence type="ECO:0000256" key="1">
    <source>
        <dbReference type="SAM" id="Phobius"/>
    </source>
</evidence>
<keyword evidence="1" id="KW-0812">Transmembrane</keyword>
<sequence length="193" mass="22636">MQMAQSDKRRIQLQVFYRRPEFNSLVAYQLMFWTGIMDVGQLIVFDVSGVVAAFQWNRFPSYFLGSTLYALWFSMLFLSIFTTLNRFVSVVFRSHYNTLFNKNHVKVSFTDHLASFGYPKETYHIISRGTHSQQFLYLIPLKQSNSSLLTLNKNGSWSNRRRFASTLMSTNVYMNQVVTYHVITFLVYHVSGK</sequence>
<dbReference type="AlphaFoldDB" id="A0A0N4W4D5"/>
<gene>
    <name evidence="2" type="ORF">HPLM_LOCUS4739</name>
</gene>
<dbReference type="Proteomes" id="UP000268014">
    <property type="component" value="Unassembled WGS sequence"/>
</dbReference>
<accession>A0A0N4W4D5</accession>
<keyword evidence="3" id="KW-1185">Reference proteome</keyword>
<keyword evidence="1" id="KW-1133">Transmembrane helix</keyword>
<name>A0A0N4W4D5_HAEPC</name>
<feature type="transmembrane region" description="Helical" evidence="1">
    <location>
        <begin position="62"/>
        <end position="84"/>
    </location>
</feature>
<organism evidence="4">
    <name type="scientific">Haemonchus placei</name>
    <name type="common">Barber's pole worm</name>
    <dbReference type="NCBI Taxonomy" id="6290"/>
    <lineage>
        <taxon>Eukaryota</taxon>
        <taxon>Metazoa</taxon>
        <taxon>Ecdysozoa</taxon>
        <taxon>Nematoda</taxon>
        <taxon>Chromadorea</taxon>
        <taxon>Rhabditida</taxon>
        <taxon>Rhabditina</taxon>
        <taxon>Rhabditomorpha</taxon>
        <taxon>Strongyloidea</taxon>
        <taxon>Trichostrongylidae</taxon>
        <taxon>Haemonchus</taxon>
    </lineage>
</organism>
<feature type="transmembrane region" description="Helical" evidence="1">
    <location>
        <begin position="30"/>
        <end position="56"/>
    </location>
</feature>
<dbReference type="WBParaSite" id="HPLM_0000474701-mRNA-1">
    <property type="protein sequence ID" value="HPLM_0000474701-mRNA-1"/>
    <property type="gene ID" value="HPLM_0000474701"/>
</dbReference>
<reference evidence="4" key="1">
    <citation type="submission" date="2017-02" db="UniProtKB">
        <authorList>
            <consortium name="WormBaseParasite"/>
        </authorList>
    </citation>
    <scope>IDENTIFICATION</scope>
</reference>
<dbReference type="EMBL" id="UZAF01016243">
    <property type="protein sequence ID" value="VDO23905.1"/>
    <property type="molecule type" value="Genomic_DNA"/>
</dbReference>
<evidence type="ECO:0000313" key="3">
    <source>
        <dbReference type="Proteomes" id="UP000268014"/>
    </source>
</evidence>
<reference evidence="2 3" key="2">
    <citation type="submission" date="2018-11" db="EMBL/GenBank/DDBJ databases">
        <authorList>
            <consortium name="Pathogen Informatics"/>
        </authorList>
    </citation>
    <scope>NUCLEOTIDE SEQUENCE [LARGE SCALE GENOMIC DNA]</scope>
    <source>
        <strain evidence="2 3">MHpl1</strain>
    </source>
</reference>